<feature type="transmembrane region" description="Helical" evidence="7">
    <location>
        <begin position="47"/>
        <end position="65"/>
    </location>
</feature>
<feature type="transmembrane region" description="Helical" evidence="7">
    <location>
        <begin position="146"/>
        <end position="168"/>
    </location>
</feature>
<comment type="subcellular location">
    <subcellularLocation>
        <location evidence="1">Cell membrane</location>
        <topology evidence="1">Multi-pass membrane protein</topology>
    </subcellularLocation>
</comment>
<dbReference type="PANTHER" id="PTHR33545">
    <property type="entry name" value="UPF0750 MEMBRANE PROTEIN YITT-RELATED"/>
    <property type="match status" value="1"/>
</dbReference>
<protein>
    <submittedName>
        <fullName evidence="8">YitT family protein</fullName>
    </submittedName>
</protein>
<evidence type="ECO:0000313" key="8">
    <source>
        <dbReference type="EMBL" id="MFD2702373.1"/>
    </source>
</evidence>
<evidence type="ECO:0000256" key="4">
    <source>
        <dbReference type="ARBA" id="ARBA00022989"/>
    </source>
</evidence>
<keyword evidence="3 7" id="KW-0812">Transmembrane</keyword>
<evidence type="ECO:0000313" key="9">
    <source>
        <dbReference type="Proteomes" id="UP001597540"/>
    </source>
</evidence>
<comment type="caution">
    <text evidence="8">The sequence shown here is derived from an EMBL/GenBank/DDBJ whole genome shotgun (WGS) entry which is preliminary data.</text>
</comment>
<dbReference type="InterPro" id="IPR003740">
    <property type="entry name" value="YitT"/>
</dbReference>
<reference evidence="9" key="1">
    <citation type="journal article" date="2019" name="Int. J. Syst. Evol. Microbiol.">
        <title>The Global Catalogue of Microorganisms (GCM) 10K type strain sequencing project: providing services to taxonomists for standard genome sequencing and annotation.</title>
        <authorList>
            <consortium name="The Broad Institute Genomics Platform"/>
            <consortium name="The Broad Institute Genome Sequencing Center for Infectious Disease"/>
            <person name="Wu L."/>
            <person name="Ma J."/>
        </authorList>
    </citation>
    <scope>NUCLEOTIDE SEQUENCE [LARGE SCALE GENOMIC DNA]</scope>
    <source>
        <strain evidence="9">KCTC 33849</strain>
    </source>
</reference>
<evidence type="ECO:0000256" key="7">
    <source>
        <dbReference type="SAM" id="Phobius"/>
    </source>
</evidence>
<evidence type="ECO:0000256" key="6">
    <source>
        <dbReference type="SAM" id="MobiDB-lite"/>
    </source>
</evidence>
<proteinExistence type="predicted"/>
<keyword evidence="4 7" id="KW-1133">Transmembrane helix</keyword>
<feature type="transmembrane region" description="Helical" evidence="7">
    <location>
        <begin position="85"/>
        <end position="107"/>
    </location>
</feature>
<dbReference type="Pfam" id="PF02588">
    <property type="entry name" value="YitT_membrane"/>
    <property type="match status" value="1"/>
</dbReference>
<feature type="region of interest" description="Disordered" evidence="6">
    <location>
        <begin position="265"/>
        <end position="298"/>
    </location>
</feature>
<name>A0ABW5SSR7_9BACL</name>
<dbReference type="InterPro" id="IPR051461">
    <property type="entry name" value="UPF0750_membrane"/>
</dbReference>
<feature type="compositionally biased region" description="Polar residues" evidence="6">
    <location>
        <begin position="287"/>
        <end position="298"/>
    </location>
</feature>
<evidence type="ECO:0000256" key="5">
    <source>
        <dbReference type="ARBA" id="ARBA00023136"/>
    </source>
</evidence>
<organism evidence="8 9">
    <name type="scientific">Paenibacillus shunpengii</name>
    <dbReference type="NCBI Taxonomy" id="2054424"/>
    <lineage>
        <taxon>Bacteria</taxon>
        <taxon>Bacillati</taxon>
        <taxon>Bacillota</taxon>
        <taxon>Bacilli</taxon>
        <taxon>Bacillales</taxon>
        <taxon>Paenibacillaceae</taxon>
        <taxon>Paenibacillus</taxon>
    </lineage>
</organism>
<dbReference type="PANTHER" id="PTHR33545:SF10">
    <property type="entry name" value="UPF0750 MEMBRANE PROTEIN YPJC"/>
    <property type="match status" value="1"/>
</dbReference>
<evidence type="ECO:0000256" key="1">
    <source>
        <dbReference type="ARBA" id="ARBA00004651"/>
    </source>
</evidence>
<evidence type="ECO:0000256" key="2">
    <source>
        <dbReference type="ARBA" id="ARBA00022475"/>
    </source>
</evidence>
<dbReference type="RefSeq" id="WP_076313137.1">
    <property type="nucleotide sequence ID" value="NZ_JBHUMJ010000004.1"/>
</dbReference>
<feature type="transmembrane region" description="Helical" evidence="7">
    <location>
        <begin position="114"/>
        <end position="131"/>
    </location>
</feature>
<feature type="transmembrane region" description="Helical" evidence="7">
    <location>
        <begin position="189"/>
        <end position="208"/>
    </location>
</feature>
<dbReference type="Proteomes" id="UP001597540">
    <property type="component" value="Unassembled WGS sequence"/>
</dbReference>
<accession>A0ABW5SSR7</accession>
<gene>
    <name evidence="8" type="ORF">ACFSVM_18070</name>
</gene>
<feature type="transmembrane region" description="Helical" evidence="7">
    <location>
        <begin position="214"/>
        <end position="235"/>
    </location>
</feature>
<dbReference type="EMBL" id="JBHUMJ010000004">
    <property type="protein sequence ID" value="MFD2702373.1"/>
    <property type="molecule type" value="Genomic_DNA"/>
</dbReference>
<keyword evidence="2" id="KW-1003">Cell membrane</keyword>
<keyword evidence="9" id="KW-1185">Reference proteome</keyword>
<feature type="compositionally biased region" description="Low complexity" evidence="6">
    <location>
        <begin position="265"/>
        <end position="275"/>
    </location>
</feature>
<evidence type="ECO:0000256" key="3">
    <source>
        <dbReference type="ARBA" id="ARBA00022692"/>
    </source>
</evidence>
<keyword evidence="5 7" id="KW-0472">Membrane</keyword>
<sequence>MRTKQKLLFWNKTAVTTQEQPVSFENRKKTAVTEAVRSIFNLNELKSIGMMLFGTMLMAFAFYHINYVNHLSEGGFVGLALLGSYVAGWSPALTSLLLDIPVILIAWYFMGRKYMLKAMLGALSFSLFYEWCERYSPLVIDLQGSLLAAALISGILTGVGAGIVIASGSATGGDDILAVLVSKWSRMKIGSVFFIFDGMVLLLSLLFMPLKETLYTVLAVWIASKFITLITQAAAKKQRPEYERETLQPKPVKTDVILLPLPKPAASAASVSYSPIRTKDTKHHVSTTRVKQSSAAGG</sequence>